<dbReference type="InterPro" id="IPR051049">
    <property type="entry name" value="Dienelactone_hydrolase-like"/>
</dbReference>
<feature type="domain" description="Dienelactone hydrolase" evidence="1">
    <location>
        <begin position="61"/>
        <end position="288"/>
    </location>
</feature>
<dbReference type="Gene3D" id="3.40.50.1820">
    <property type="entry name" value="alpha/beta hydrolase"/>
    <property type="match status" value="1"/>
</dbReference>
<evidence type="ECO:0000313" key="3">
    <source>
        <dbReference type="Proteomes" id="UP001409585"/>
    </source>
</evidence>
<organism evidence="2 3">
    <name type="scientific">Halioxenophilus aromaticivorans</name>
    <dbReference type="NCBI Taxonomy" id="1306992"/>
    <lineage>
        <taxon>Bacteria</taxon>
        <taxon>Pseudomonadati</taxon>
        <taxon>Pseudomonadota</taxon>
        <taxon>Gammaproteobacteria</taxon>
        <taxon>Alteromonadales</taxon>
        <taxon>Alteromonadaceae</taxon>
        <taxon>Halioxenophilus</taxon>
    </lineage>
</organism>
<dbReference type="Pfam" id="PF01738">
    <property type="entry name" value="DLH"/>
    <property type="match status" value="1"/>
</dbReference>
<dbReference type="PANTHER" id="PTHR46623:SF10">
    <property type="entry name" value="CARBOXYMETHYLENEBUTENOLIDASE HOMOLOG"/>
    <property type="match status" value="1"/>
</dbReference>
<dbReference type="InterPro" id="IPR006311">
    <property type="entry name" value="TAT_signal"/>
</dbReference>
<comment type="caution">
    <text evidence="2">The sequence shown here is derived from an EMBL/GenBank/DDBJ whole genome shotgun (WGS) entry which is preliminary data.</text>
</comment>
<gene>
    <name evidence="2" type="ORF">GCM10025791_47210</name>
</gene>
<dbReference type="PROSITE" id="PS51318">
    <property type="entry name" value="TAT"/>
    <property type="match status" value="1"/>
</dbReference>
<evidence type="ECO:0000259" key="1">
    <source>
        <dbReference type="Pfam" id="PF01738"/>
    </source>
</evidence>
<keyword evidence="3" id="KW-1185">Reference proteome</keyword>
<dbReference type="Proteomes" id="UP001409585">
    <property type="component" value="Unassembled WGS sequence"/>
</dbReference>
<accession>A0AAV3UA44</accession>
<sequence length="294" mass="31101">MCDETTANAYESYEKAGGSINRRDFTKLAAAGGLAMAFPQFADAQGVNQRAVSIKTPEGDMDALLAYPKGGAAPGVLMWPDIKGLRPAFESMAVRLASQGYAVVVVNPFYRDLEGLALPKGVSFPSAEAFSILRPMRAKLTPAAVAMDTQAVFDFMDQQPEVSTAKPRAVLGYCMSGTFTMQAAVMYPDKVAAVASFHGGGLATNEPDSPHLSVSKSKAVALHAIAEDDDKKSPEMKPLLVEAYGDAGLDATIKVYEGTSHGWCPPDSKVYNEAQAEAAWAELTDLLSGALKPA</sequence>
<dbReference type="InterPro" id="IPR029058">
    <property type="entry name" value="AB_hydrolase_fold"/>
</dbReference>
<dbReference type="AlphaFoldDB" id="A0AAV3UA44"/>
<dbReference type="EMBL" id="BAABLX010000079">
    <property type="protein sequence ID" value="GAA4960443.1"/>
    <property type="molecule type" value="Genomic_DNA"/>
</dbReference>
<dbReference type="PANTHER" id="PTHR46623">
    <property type="entry name" value="CARBOXYMETHYLENEBUTENOLIDASE-RELATED"/>
    <property type="match status" value="1"/>
</dbReference>
<protein>
    <submittedName>
        <fullName evidence="2">Dienelactone hydrolase family protein</fullName>
    </submittedName>
</protein>
<evidence type="ECO:0000313" key="2">
    <source>
        <dbReference type="EMBL" id="GAA4960443.1"/>
    </source>
</evidence>
<dbReference type="GO" id="GO:0016787">
    <property type="term" value="F:hydrolase activity"/>
    <property type="evidence" value="ECO:0007669"/>
    <property type="project" value="UniProtKB-KW"/>
</dbReference>
<name>A0AAV3UA44_9ALTE</name>
<reference evidence="3" key="1">
    <citation type="journal article" date="2019" name="Int. J. Syst. Evol. Microbiol.">
        <title>The Global Catalogue of Microorganisms (GCM) 10K type strain sequencing project: providing services to taxonomists for standard genome sequencing and annotation.</title>
        <authorList>
            <consortium name="The Broad Institute Genomics Platform"/>
            <consortium name="The Broad Institute Genome Sequencing Center for Infectious Disease"/>
            <person name="Wu L."/>
            <person name="Ma J."/>
        </authorList>
    </citation>
    <scope>NUCLEOTIDE SEQUENCE [LARGE SCALE GENOMIC DNA]</scope>
    <source>
        <strain evidence="3">JCM 19134</strain>
    </source>
</reference>
<proteinExistence type="predicted"/>
<keyword evidence="2" id="KW-0378">Hydrolase</keyword>
<dbReference type="InterPro" id="IPR002925">
    <property type="entry name" value="Dienelactn_hydro"/>
</dbReference>
<dbReference type="RefSeq" id="WP_345427860.1">
    <property type="nucleotide sequence ID" value="NZ_AP031496.1"/>
</dbReference>
<dbReference type="SUPFAM" id="SSF53474">
    <property type="entry name" value="alpha/beta-Hydrolases"/>
    <property type="match status" value="1"/>
</dbReference>